<evidence type="ECO:0000259" key="6">
    <source>
        <dbReference type="PROSITE" id="PS50011"/>
    </source>
</evidence>
<organism evidence="7 8">
    <name type="scientific">Streptosporangium oxazolinicum</name>
    <dbReference type="NCBI Taxonomy" id="909287"/>
    <lineage>
        <taxon>Bacteria</taxon>
        <taxon>Bacillati</taxon>
        <taxon>Actinomycetota</taxon>
        <taxon>Actinomycetes</taxon>
        <taxon>Streptosporangiales</taxon>
        <taxon>Streptosporangiaceae</taxon>
        <taxon>Streptosporangium</taxon>
    </lineage>
</organism>
<dbReference type="InterPro" id="IPR000719">
    <property type="entry name" value="Prot_kinase_dom"/>
</dbReference>
<dbReference type="EMBL" id="BAABAQ010000014">
    <property type="protein sequence ID" value="GAA4204992.1"/>
    <property type="molecule type" value="Genomic_DNA"/>
</dbReference>
<sequence>MNTEGWAVSVPRGYRVGDWRVGRPIATGSWASVYLGVRDGERATRSALKFLPTGTVTRRQLRYLREMTQREIRLHSRLRHSRLIRLRETLVVDDAENPELDGACVLVMDLAERSLADLIRAGVPVPDAPRLITEICEGIAYMHAEKWVHGDLKPNNVLMMADGSIRLADFGLTTEMDGTHGYLPPVGSTDHVPPERWGESVSERGHAVRVSADVWALGVTACQLLTGHLPFSAPTARARYVAAVEYAAGERPLTLPVSLPEGWRSWVGDCLTPDARDRPTAARQLYRARVLAGTVEASPRRTGTRMATAMAAALLVFAGASGAGMVTPSVADPFGRWLRSDSDIPPEYRALIVEAGTMCGEPGLSPALVAGILKAESDFDAKLFDVAKNEYGIARWTPSVLRYYLPTGRRDVVPTPPLSPEDSIPAVGRYLCVRLPLLAGVPGDPGLLGAAAFRSSDDVIRRENGVPERFRSFVERVRKHRAEYQP</sequence>
<dbReference type="PANTHER" id="PTHR43671">
    <property type="entry name" value="SERINE/THREONINE-PROTEIN KINASE NEK"/>
    <property type="match status" value="1"/>
</dbReference>
<dbReference type="RefSeq" id="WP_344921970.1">
    <property type="nucleotide sequence ID" value="NZ_BAABAQ010000014.1"/>
</dbReference>
<dbReference type="Gene3D" id="3.30.200.20">
    <property type="entry name" value="Phosphorylase Kinase, domain 1"/>
    <property type="match status" value="1"/>
</dbReference>
<dbReference type="CDD" id="cd14014">
    <property type="entry name" value="STKc_PknB_like"/>
    <property type="match status" value="1"/>
</dbReference>
<evidence type="ECO:0000313" key="8">
    <source>
        <dbReference type="Proteomes" id="UP001501251"/>
    </source>
</evidence>
<evidence type="ECO:0000256" key="2">
    <source>
        <dbReference type="ARBA" id="ARBA00022679"/>
    </source>
</evidence>
<keyword evidence="4" id="KW-0418">Kinase</keyword>
<keyword evidence="5" id="KW-0067">ATP-binding</keyword>
<protein>
    <recommendedName>
        <fullName evidence="1">non-specific serine/threonine protein kinase</fullName>
        <ecNumber evidence="1">2.7.11.1</ecNumber>
    </recommendedName>
</protein>
<dbReference type="SUPFAM" id="SSF53955">
    <property type="entry name" value="Lysozyme-like"/>
    <property type="match status" value="1"/>
</dbReference>
<dbReference type="EC" id="2.7.11.1" evidence="1"/>
<dbReference type="PANTHER" id="PTHR43671:SF13">
    <property type="entry name" value="SERINE_THREONINE-PROTEIN KINASE NEK2"/>
    <property type="match status" value="1"/>
</dbReference>
<dbReference type="InterPro" id="IPR011009">
    <property type="entry name" value="Kinase-like_dom_sf"/>
</dbReference>
<evidence type="ECO:0000256" key="5">
    <source>
        <dbReference type="ARBA" id="ARBA00022840"/>
    </source>
</evidence>
<reference evidence="8" key="1">
    <citation type="journal article" date="2019" name="Int. J. Syst. Evol. Microbiol.">
        <title>The Global Catalogue of Microorganisms (GCM) 10K type strain sequencing project: providing services to taxonomists for standard genome sequencing and annotation.</title>
        <authorList>
            <consortium name="The Broad Institute Genomics Platform"/>
            <consortium name="The Broad Institute Genome Sequencing Center for Infectious Disease"/>
            <person name="Wu L."/>
            <person name="Ma J."/>
        </authorList>
    </citation>
    <scope>NUCLEOTIDE SEQUENCE [LARGE SCALE GENOMIC DNA]</scope>
    <source>
        <strain evidence="8">JCM 17388</strain>
    </source>
</reference>
<accession>A0ABP8BF97</accession>
<evidence type="ECO:0000256" key="1">
    <source>
        <dbReference type="ARBA" id="ARBA00012513"/>
    </source>
</evidence>
<keyword evidence="8" id="KW-1185">Reference proteome</keyword>
<gene>
    <name evidence="7" type="ORF">GCM10022252_64790</name>
</gene>
<dbReference type="Proteomes" id="UP001501251">
    <property type="component" value="Unassembled WGS sequence"/>
</dbReference>
<dbReference type="InterPro" id="IPR023346">
    <property type="entry name" value="Lysozyme-like_dom_sf"/>
</dbReference>
<dbReference type="PROSITE" id="PS50011">
    <property type="entry name" value="PROTEIN_KINASE_DOM"/>
    <property type="match status" value="1"/>
</dbReference>
<keyword evidence="3" id="KW-0547">Nucleotide-binding</keyword>
<evidence type="ECO:0000256" key="3">
    <source>
        <dbReference type="ARBA" id="ARBA00022741"/>
    </source>
</evidence>
<comment type="caution">
    <text evidence="7">The sequence shown here is derived from an EMBL/GenBank/DDBJ whole genome shotgun (WGS) entry which is preliminary data.</text>
</comment>
<dbReference type="Gene3D" id="1.10.510.10">
    <property type="entry name" value="Transferase(Phosphotransferase) domain 1"/>
    <property type="match status" value="1"/>
</dbReference>
<dbReference type="Gene3D" id="1.10.530.10">
    <property type="match status" value="1"/>
</dbReference>
<name>A0ABP8BF97_9ACTN</name>
<feature type="domain" description="Protein kinase" evidence="6">
    <location>
        <begin position="19"/>
        <end position="290"/>
    </location>
</feature>
<dbReference type="SUPFAM" id="SSF56112">
    <property type="entry name" value="Protein kinase-like (PK-like)"/>
    <property type="match status" value="1"/>
</dbReference>
<evidence type="ECO:0000313" key="7">
    <source>
        <dbReference type="EMBL" id="GAA4204992.1"/>
    </source>
</evidence>
<dbReference type="InterPro" id="IPR050660">
    <property type="entry name" value="NEK_Ser/Thr_kinase"/>
</dbReference>
<proteinExistence type="predicted"/>
<dbReference type="Pfam" id="PF00069">
    <property type="entry name" value="Pkinase"/>
    <property type="match status" value="1"/>
</dbReference>
<dbReference type="SMART" id="SM00220">
    <property type="entry name" value="S_TKc"/>
    <property type="match status" value="1"/>
</dbReference>
<evidence type="ECO:0000256" key="4">
    <source>
        <dbReference type="ARBA" id="ARBA00022777"/>
    </source>
</evidence>
<keyword evidence="2" id="KW-0808">Transferase</keyword>